<name>A0A9D2DDB9_9BACT</name>
<feature type="domain" description="Phospholipid/glycerol acyltransferase" evidence="1">
    <location>
        <begin position="79"/>
        <end position="195"/>
    </location>
</feature>
<evidence type="ECO:0000313" key="2">
    <source>
        <dbReference type="EMBL" id="HIZ14961.1"/>
    </source>
</evidence>
<protein>
    <submittedName>
        <fullName evidence="2">Acyltransferase</fullName>
    </submittedName>
</protein>
<keyword evidence="2" id="KW-0012">Acyltransferase</keyword>
<accession>A0A9D2DDB9</accession>
<dbReference type="InterPro" id="IPR045746">
    <property type="entry name" value="ACT14924-like_Acyltransf_dom"/>
</dbReference>
<dbReference type="AlphaFoldDB" id="A0A9D2DDB9"/>
<dbReference type="Pfam" id="PF19576">
    <property type="entry name" value="Acyltransf_2"/>
    <property type="match status" value="1"/>
</dbReference>
<dbReference type="EMBL" id="DXCC01000010">
    <property type="protein sequence ID" value="HIZ14961.1"/>
    <property type="molecule type" value="Genomic_DNA"/>
</dbReference>
<dbReference type="SMART" id="SM00563">
    <property type="entry name" value="PlsC"/>
    <property type="match status" value="1"/>
</dbReference>
<comment type="caution">
    <text evidence="2">The sequence shown here is derived from an EMBL/GenBank/DDBJ whole genome shotgun (WGS) entry which is preliminary data.</text>
</comment>
<evidence type="ECO:0000259" key="1">
    <source>
        <dbReference type="SMART" id="SM00563"/>
    </source>
</evidence>
<organism evidence="2 3">
    <name type="scientific">Candidatus Tidjanibacter faecipullorum</name>
    <dbReference type="NCBI Taxonomy" id="2838766"/>
    <lineage>
        <taxon>Bacteria</taxon>
        <taxon>Pseudomonadati</taxon>
        <taxon>Bacteroidota</taxon>
        <taxon>Bacteroidia</taxon>
        <taxon>Bacteroidales</taxon>
        <taxon>Rikenellaceae</taxon>
        <taxon>Tidjanibacter</taxon>
    </lineage>
</organism>
<dbReference type="InterPro" id="IPR002123">
    <property type="entry name" value="Plipid/glycerol_acylTrfase"/>
</dbReference>
<dbReference type="Proteomes" id="UP000824014">
    <property type="component" value="Unassembled WGS sequence"/>
</dbReference>
<reference evidence="2" key="2">
    <citation type="submission" date="2021-04" db="EMBL/GenBank/DDBJ databases">
        <authorList>
            <person name="Gilroy R."/>
        </authorList>
    </citation>
    <scope>NUCLEOTIDE SEQUENCE</scope>
    <source>
        <strain evidence="2">ChiHjej11B10-19426</strain>
    </source>
</reference>
<gene>
    <name evidence="2" type="ORF">H9816_03500</name>
</gene>
<keyword evidence="2" id="KW-0808">Transferase</keyword>
<proteinExistence type="predicted"/>
<dbReference type="GO" id="GO:0016746">
    <property type="term" value="F:acyltransferase activity"/>
    <property type="evidence" value="ECO:0007669"/>
    <property type="project" value="UniProtKB-KW"/>
</dbReference>
<sequence length="275" mass="31587">METIDVYKVIEGKNPKLARRLPRWVIDYLRRTIHEREVNEILTRFGDLEGIAFVRAALQYMRVGYHAVGMERLDPKGRYVFASNHPFGGLDGLMLADEVCTYFGDVRVVVNDLLMHLEPIKSLFVPVNKHGRQQERSVEAFNEAFASDVPIVTFPAGLCSRRQKGEVRDLAWKPNFIKKAVAYGRDVVPVYFDGRLSNFFYRLSNFRKALGVRVNIEMLYLVDEMFRQGGSDFEIVIGEPIPCDRLLARGRTPLQATQMVRERAYALREAVGRRA</sequence>
<reference evidence="2" key="1">
    <citation type="journal article" date="2021" name="PeerJ">
        <title>Extensive microbial diversity within the chicken gut microbiome revealed by metagenomics and culture.</title>
        <authorList>
            <person name="Gilroy R."/>
            <person name="Ravi A."/>
            <person name="Getino M."/>
            <person name="Pursley I."/>
            <person name="Horton D.L."/>
            <person name="Alikhan N.F."/>
            <person name="Baker D."/>
            <person name="Gharbi K."/>
            <person name="Hall N."/>
            <person name="Watson M."/>
            <person name="Adriaenssens E.M."/>
            <person name="Foster-Nyarko E."/>
            <person name="Jarju S."/>
            <person name="Secka A."/>
            <person name="Antonio M."/>
            <person name="Oren A."/>
            <person name="Chaudhuri R.R."/>
            <person name="La Ragione R."/>
            <person name="Hildebrand F."/>
            <person name="Pallen M.J."/>
        </authorList>
    </citation>
    <scope>NUCLEOTIDE SEQUENCE</scope>
    <source>
        <strain evidence="2">ChiHjej11B10-19426</strain>
    </source>
</reference>
<evidence type="ECO:0000313" key="3">
    <source>
        <dbReference type="Proteomes" id="UP000824014"/>
    </source>
</evidence>
<dbReference type="SUPFAM" id="SSF69593">
    <property type="entry name" value="Glycerol-3-phosphate (1)-acyltransferase"/>
    <property type="match status" value="1"/>
</dbReference>